<proteinExistence type="predicted"/>
<dbReference type="AlphaFoldDB" id="A0AAN7CK86"/>
<reference evidence="5" key="1">
    <citation type="journal article" date="2023" name="Mol. Phylogenet. Evol.">
        <title>Genome-scale phylogeny and comparative genomics of the fungal order Sordariales.</title>
        <authorList>
            <person name="Hensen N."/>
            <person name="Bonometti L."/>
            <person name="Westerberg I."/>
            <person name="Brannstrom I.O."/>
            <person name="Guillou S."/>
            <person name="Cros-Aarteil S."/>
            <person name="Calhoun S."/>
            <person name="Haridas S."/>
            <person name="Kuo A."/>
            <person name="Mondo S."/>
            <person name="Pangilinan J."/>
            <person name="Riley R."/>
            <person name="LaButti K."/>
            <person name="Andreopoulos B."/>
            <person name="Lipzen A."/>
            <person name="Chen C."/>
            <person name="Yan M."/>
            <person name="Daum C."/>
            <person name="Ng V."/>
            <person name="Clum A."/>
            <person name="Steindorff A."/>
            <person name="Ohm R.A."/>
            <person name="Martin F."/>
            <person name="Silar P."/>
            <person name="Natvig D.O."/>
            <person name="Lalanne C."/>
            <person name="Gautier V."/>
            <person name="Ament-Velasquez S.L."/>
            <person name="Kruys A."/>
            <person name="Hutchinson M.I."/>
            <person name="Powell A.J."/>
            <person name="Barry K."/>
            <person name="Miller A.N."/>
            <person name="Grigoriev I.V."/>
            <person name="Debuchy R."/>
            <person name="Gladieux P."/>
            <person name="Hiltunen Thoren M."/>
            <person name="Johannesson H."/>
        </authorList>
    </citation>
    <scope>NUCLEOTIDE SEQUENCE</scope>
    <source>
        <strain evidence="5">CBS 359.72</strain>
    </source>
</reference>
<dbReference type="InterPro" id="IPR013154">
    <property type="entry name" value="ADH-like_N"/>
</dbReference>
<dbReference type="PANTHER" id="PTHR42813:SF1">
    <property type="entry name" value="DEHYDROGENASE, PUTATIVE (AFU_ORTHOLOGUE AFUA_5G03930)-RELATED"/>
    <property type="match status" value="1"/>
</dbReference>
<feature type="domain" description="Alcohol dehydrogenase-like N-terminal" evidence="4">
    <location>
        <begin position="49"/>
        <end position="129"/>
    </location>
</feature>
<comment type="caution">
    <text evidence="5">The sequence shown here is derived from an EMBL/GenBank/DDBJ whole genome shotgun (WGS) entry which is preliminary data.</text>
</comment>
<sequence>MPENIAAKGMEKLLGQGDKDLEKKMKALAWMGKNDVRVIEANKPKIIDATDAIVKVTGSTVCGSDVHLLHGLCGIVEEIGPAVKSLKPGGRVVNSFCISFGKCEFCKKKLTTACEKTNASTAEYVRVPLADNNLLRCPDSVADEKGMYISDVLPTSIIKGARRVIGIDNNWCTDYAKSKVKGLETINYTTLKSDESAPSKILVVVPGGVDVIIDATGGEDAKKWTYRMELASGMEQDTSETINEAIYSIKKFGRLGIINNNHFNIGALVELGIRLIGCGQAPVHRQKSNRHWEEIRDMVENGKVDPTLMLIHRFRIDDIDKAYHMHEQRQDGLVKYFVETCLTTL</sequence>
<dbReference type="InterPro" id="IPR036291">
    <property type="entry name" value="NAD(P)-bd_dom_sf"/>
</dbReference>
<dbReference type="SUPFAM" id="SSF50129">
    <property type="entry name" value="GroES-like"/>
    <property type="match status" value="1"/>
</dbReference>
<evidence type="ECO:0000256" key="1">
    <source>
        <dbReference type="ARBA" id="ARBA00001947"/>
    </source>
</evidence>
<name>A0AAN7CK86_9PEZI</name>
<evidence type="ECO:0000313" key="5">
    <source>
        <dbReference type="EMBL" id="KAK4243651.1"/>
    </source>
</evidence>
<comment type="cofactor">
    <cofactor evidence="1">
        <name>Zn(2+)</name>
        <dbReference type="ChEBI" id="CHEBI:29105"/>
    </cofactor>
</comment>
<dbReference type="Gene3D" id="3.40.50.720">
    <property type="entry name" value="NAD(P)-binding Rossmann-like Domain"/>
    <property type="match status" value="1"/>
</dbReference>
<evidence type="ECO:0000259" key="4">
    <source>
        <dbReference type="Pfam" id="PF08240"/>
    </source>
</evidence>
<reference evidence="5" key="2">
    <citation type="submission" date="2023-05" db="EMBL/GenBank/DDBJ databases">
        <authorList>
            <consortium name="Lawrence Berkeley National Laboratory"/>
            <person name="Steindorff A."/>
            <person name="Hensen N."/>
            <person name="Bonometti L."/>
            <person name="Westerberg I."/>
            <person name="Brannstrom I.O."/>
            <person name="Guillou S."/>
            <person name="Cros-Aarteil S."/>
            <person name="Calhoun S."/>
            <person name="Haridas S."/>
            <person name="Kuo A."/>
            <person name="Mondo S."/>
            <person name="Pangilinan J."/>
            <person name="Riley R."/>
            <person name="Labutti K."/>
            <person name="Andreopoulos B."/>
            <person name="Lipzen A."/>
            <person name="Chen C."/>
            <person name="Yanf M."/>
            <person name="Daum C."/>
            <person name="Ng V."/>
            <person name="Clum A."/>
            <person name="Ohm R."/>
            <person name="Martin F."/>
            <person name="Silar P."/>
            <person name="Natvig D."/>
            <person name="Lalanne C."/>
            <person name="Gautier V."/>
            <person name="Ament-Velasquez S.L."/>
            <person name="Kruys A."/>
            <person name="Hutchinson M.I."/>
            <person name="Powell A.J."/>
            <person name="Barry K."/>
            <person name="Miller A.N."/>
            <person name="Grigoriev I.V."/>
            <person name="Debuchy R."/>
            <person name="Gladieux P."/>
            <person name="Thoren M.H."/>
            <person name="Johannesson H."/>
        </authorList>
    </citation>
    <scope>NUCLEOTIDE SEQUENCE</scope>
    <source>
        <strain evidence="5">CBS 359.72</strain>
    </source>
</reference>
<keyword evidence="6" id="KW-1185">Reference proteome</keyword>
<keyword evidence="2" id="KW-0479">Metal-binding</keyword>
<dbReference type="Pfam" id="PF08240">
    <property type="entry name" value="ADH_N"/>
    <property type="match status" value="1"/>
</dbReference>
<protein>
    <submittedName>
        <fullName evidence="5">GroES-like protein</fullName>
    </submittedName>
</protein>
<gene>
    <name evidence="5" type="ORF">C7999DRAFT_44572</name>
</gene>
<dbReference type="Proteomes" id="UP001303647">
    <property type="component" value="Unassembled WGS sequence"/>
</dbReference>
<dbReference type="Gene3D" id="3.90.180.10">
    <property type="entry name" value="Medium-chain alcohol dehydrogenases, catalytic domain"/>
    <property type="match status" value="2"/>
</dbReference>
<organism evidence="5 6">
    <name type="scientific">Corynascus novoguineensis</name>
    <dbReference type="NCBI Taxonomy" id="1126955"/>
    <lineage>
        <taxon>Eukaryota</taxon>
        <taxon>Fungi</taxon>
        <taxon>Dikarya</taxon>
        <taxon>Ascomycota</taxon>
        <taxon>Pezizomycotina</taxon>
        <taxon>Sordariomycetes</taxon>
        <taxon>Sordariomycetidae</taxon>
        <taxon>Sordariales</taxon>
        <taxon>Chaetomiaceae</taxon>
        <taxon>Corynascus</taxon>
    </lineage>
</organism>
<evidence type="ECO:0000256" key="2">
    <source>
        <dbReference type="ARBA" id="ARBA00022723"/>
    </source>
</evidence>
<dbReference type="GO" id="GO:0046872">
    <property type="term" value="F:metal ion binding"/>
    <property type="evidence" value="ECO:0007669"/>
    <property type="project" value="UniProtKB-KW"/>
</dbReference>
<keyword evidence="3" id="KW-0862">Zinc</keyword>
<dbReference type="InterPro" id="IPR011032">
    <property type="entry name" value="GroES-like_sf"/>
</dbReference>
<evidence type="ECO:0000256" key="3">
    <source>
        <dbReference type="ARBA" id="ARBA00022833"/>
    </source>
</evidence>
<evidence type="ECO:0000313" key="6">
    <source>
        <dbReference type="Proteomes" id="UP001303647"/>
    </source>
</evidence>
<dbReference type="EMBL" id="MU857792">
    <property type="protein sequence ID" value="KAK4243651.1"/>
    <property type="molecule type" value="Genomic_DNA"/>
</dbReference>
<dbReference type="SUPFAM" id="SSF51735">
    <property type="entry name" value="NAD(P)-binding Rossmann-fold domains"/>
    <property type="match status" value="1"/>
</dbReference>
<dbReference type="PANTHER" id="PTHR42813">
    <property type="entry name" value="ZINC-TYPE ALCOHOL DEHYDROGENASE-LIKE"/>
    <property type="match status" value="1"/>
</dbReference>
<accession>A0AAN7CK86</accession>